<dbReference type="AlphaFoldDB" id="A0A7L4UQL3"/>
<dbReference type="Gene3D" id="3.30.360.10">
    <property type="entry name" value="Dihydrodipicolinate Reductase, domain 2"/>
    <property type="match status" value="1"/>
</dbReference>
<dbReference type="Pfam" id="PF02800">
    <property type="entry name" value="Gp_dh_C"/>
    <property type="match status" value="1"/>
</dbReference>
<dbReference type="EMBL" id="QENZ01000003">
    <property type="protein sequence ID" value="PVX51802.1"/>
    <property type="molecule type" value="Genomic_DNA"/>
</dbReference>
<dbReference type="Pfam" id="PF00044">
    <property type="entry name" value="Gp_dh_N"/>
    <property type="match status" value="1"/>
</dbReference>
<dbReference type="InterPro" id="IPR020828">
    <property type="entry name" value="GlycerAld_3-P_DH_NAD(P)-bd"/>
</dbReference>
<dbReference type="GO" id="GO:0051287">
    <property type="term" value="F:NAD binding"/>
    <property type="evidence" value="ECO:0007669"/>
    <property type="project" value="InterPro"/>
</dbReference>
<dbReference type="CDD" id="cd05214">
    <property type="entry name" value="GAPDH_I_N"/>
    <property type="match status" value="1"/>
</dbReference>
<evidence type="ECO:0000256" key="5">
    <source>
        <dbReference type="PIRSR" id="PIRSR000149-2"/>
    </source>
</evidence>
<evidence type="ECO:0000259" key="10">
    <source>
        <dbReference type="SMART" id="SM00846"/>
    </source>
</evidence>
<comment type="similarity">
    <text evidence="1 8">Belongs to the glyceraldehyde-3-phosphate dehydrogenase family.</text>
</comment>
<dbReference type="GO" id="GO:0050661">
    <property type="term" value="F:NADP binding"/>
    <property type="evidence" value="ECO:0007669"/>
    <property type="project" value="InterPro"/>
</dbReference>
<dbReference type="PROSITE" id="PS00071">
    <property type="entry name" value="GAPDH"/>
    <property type="match status" value="1"/>
</dbReference>
<dbReference type="FunFam" id="3.30.360.10:FF:000002">
    <property type="entry name" value="Glyceraldehyde-3-phosphate dehydrogenase"/>
    <property type="match status" value="1"/>
</dbReference>
<gene>
    <name evidence="11" type="ORF">C7377_0088</name>
</gene>
<feature type="binding site" evidence="6">
    <location>
        <position position="124"/>
    </location>
    <ligand>
        <name>NAD(+)</name>
        <dbReference type="ChEBI" id="CHEBI:57540"/>
    </ligand>
</feature>
<keyword evidence="12" id="KW-1185">Reference proteome</keyword>
<dbReference type="NCBIfam" id="TIGR01534">
    <property type="entry name" value="GAPDH-I"/>
    <property type="match status" value="1"/>
</dbReference>
<keyword evidence="6" id="KW-0547">Nucleotide-binding</keyword>
<reference evidence="11 12" key="1">
    <citation type="submission" date="2018-05" db="EMBL/GenBank/DDBJ databases">
        <title>Genomic Encyclopedia of Type Strains, Phase IV (KMG-IV): sequencing the most valuable type-strain genomes for metagenomic binning, comparative biology and taxonomic classification.</title>
        <authorList>
            <person name="Goeker M."/>
        </authorList>
    </citation>
    <scope>NUCLEOTIDE SEQUENCE [LARGE SCALE GENOMIC DNA]</scope>
    <source>
        <strain evidence="11 12">DSM 28579</strain>
    </source>
</reference>
<dbReference type="SUPFAM" id="SSF55347">
    <property type="entry name" value="Glyceraldehyde-3-phosphate dehydrogenase-like, C-terminal domain"/>
    <property type="match status" value="1"/>
</dbReference>
<evidence type="ECO:0000256" key="6">
    <source>
        <dbReference type="PIRSR" id="PIRSR000149-3"/>
    </source>
</evidence>
<feature type="binding site" evidence="5">
    <location>
        <position position="237"/>
    </location>
    <ligand>
        <name>D-glyceraldehyde 3-phosphate</name>
        <dbReference type="ChEBI" id="CHEBI:59776"/>
    </ligand>
</feature>
<feature type="binding site" evidence="6">
    <location>
        <position position="318"/>
    </location>
    <ligand>
        <name>NAD(+)</name>
        <dbReference type="ChEBI" id="CHEBI:57540"/>
    </ligand>
</feature>
<keyword evidence="6" id="KW-0520">NAD</keyword>
<feature type="binding site" evidence="5">
    <location>
        <position position="186"/>
    </location>
    <ligand>
        <name>D-glyceraldehyde 3-phosphate</name>
        <dbReference type="ChEBI" id="CHEBI:59776"/>
    </ligand>
</feature>
<dbReference type="InterPro" id="IPR020831">
    <property type="entry name" value="GlycerAld/Erythrose_P_DH"/>
</dbReference>
<dbReference type="SUPFAM" id="SSF51735">
    <property type="entry name" value="NAD(P)-binding Rossmann-fold domains"/>
    <property type="match status" value="1"/>
</dbReference>
<protein>
    <recommendedName>
        <fullName evidence="9">Glyceraldehyde-3-phosphate dehydrogenase</fullName>
        <ecNumber evidence="9">1.2.1.-</ecNumber>
    </recommendedName>
</protein>
<evidence type="ECO:0000256" key="8">
    <source>
        <dbReference type="RuleBase" id="RU000397"/>
    </source>
</evidence>
<dbReference type="RefSeq" id="WP_116495380.1">
    <property type="nucleotide sequence ID" value="NZ_QENZ01000003.1"/>
</dbReference>
<dbReference type="PRINTS" id="PR00078">
    <property type="entry name" value="G3PDHDRGNASE"/>
</dbReference>
<dbReference type="Gene3D" id="3.40.50.720">
    <property type="entry name" value="NAD(P)-binding Rossmann-like Domain"/>
    <property type="match status" value="1"/>
</dbReference>
<organism evidence="11 12">
    <name type="scientific">Balneicella halophila</name>
    <dbReference type="NCBI Taxonomy" id="1537566"/>
    <lineage>
        <taxon>Bacteria</taxon>
        <taxon>Pseudomonadati</taxon>
        <taxon>Bacteroidota</taxon>
        <taxon>Bacteroidia</taxon>
        <taxon>Bacteroidales</taxon>
        <taxon>Balneicellaceae</taxon>
        <taxon>Balneicella</taxon>
    </lineage>
</organism>
<feature type="binding site" evidence="6">
    <location>
        <begin position="13"/>
        <end position="14"/>
    </location>
    <ligand>
        <name>NAD(+)</name>
        <dbReference type="ChEBI" id="CHEBI:57540"/>
    </ligand>
</feature>
<feature type="binding site" evidence="6">
    <location>
        <position position="79"/>
    </location>
    <ligand>
        <name>NAD(+)</name>
        <dbReference type="ChEBI" id="CHEBI:57540"/>
    </ligand>
</feature>
<dbReference type="GO" id="GO:0016620">
    <property type="term" value="F:oxidoreductase activity, acting on the aldehyde or oxo group of donors, NAD or NADP as acceptor"/>
    <property type="evidence" value="ECO:0007669"/>
    <property type="project" value="InterPro"/>
</dbReference>
<keyword evidence="3 9" id="KW-0560">Oxidoreductase</keyword>
<name>A0A7L4UQL3_BALHA</name>
<evidence type="ECO:0000256" key="7">
    <source>
        <dbReference type="PIRSR" id="PIRSR000149-4"/>
    </source>
</evidence>
<dbReference type="GO" id="GO:0006006">
    <property type="term" value="P:glucose metabolic process"/>
    <property type="evidence" value="ECO:0007669"/>
    <property type="project" value="InterPro"/>
</dbReference>
<dbReference type="InterPro" id="IPR020830">
    <property type="entry name" value="GlycerAld_3-P_DH_AS"/>
</dbReference>
<dbReference type="OrthoDB" id="9803304at2"/>
<dbReference type="InterPro" id="IPR036291">
    <property type="entry name" value="NAD(P)-bd_dom_sf"/>
</dbReference>
<evidence type="ECO:0000313" key="11">
    <source>
        <dbReference type="EMBL" id="PVX51802.1"/>
    </source>
</evidence>
<dbReference type="PANTHER" id="PTHR43148">
    <property type="entry name" value="GLYCERALDEHYDE-3-PHOSPHATE DEHYDROGENASE 2"/>
    <property type="match status" value="1"/>
</dbReference>
<feature type="binding site" evidence="5">
    <location>
        <begin position="214"/>
        <end position="215"/>
    </location>
    <ligand>
        <name>D-glyceraldehyde 3-phosphate</name>
        <dbReference type="ChEBI" id="CHEBI:59776"/>
    </ligand>
</feature>
<proteinExistence type="inferred from homology"/>
<feature type="binding site" evidence="6">
    <location>
        <position position="35"/>
    </location>
    <ligand>
        <name>NAD(+)</name>
        <dbReference type="ChEBI" id="CHEBI:57540"/>
    </ligand>
</feature>
<dbReference type="Proteomes" id="UP000251835">
    <property type="component" value="Unassembled WGS sequence"/>
</dbReference>
<dbReference type="SMART" id="SM00846">
    <property type="entry name" value="Gp_dh_N"/>
    <property type="match status" value="1"/>
</dbReference>
<evidence type="ECO:0000256" key="4">
    <source>
        <dbReference type="PIRSR" id="PIRSR000149-1"/>
    </source>
</evidence>
<feature type="domain" description="Glyceraldehyde 3-phosphate dehydrogenase NAD(P) binding" evidence="10">
    <location>
        <begin position="4"/>
        <end position="156"/>
    </location>
</feature>
<feature type="binding site" evidence="5">
    <location>
        <begin position="155"/>
        <end position="157"/>
    </location>
    <ligand>
        <name>D-glyceraldehyde 3-phosphate</name>
        <dbReference type="ChEBI" id="CHEBI:59776"/>
    </ligand>
</feature>
<feature type="active site" description="Nucleophile" evidence="4">
    <location>
        <position position="156"/>
    </location>
</feature>
<dbReference type="PIRSF" id="PIRSF000149">
    <property type="entry name" value="GAP_DH"/>
    <property type="match status" value="1"/>
</dbReference>
<evidence type="ECO:0000256" key="2">
    <source>
        <dbReference type="ARBA" id="ARBA00011881"/>
    </source>
</evidence>
<dbReference type="EC" id="1.2.1.-" evidence="9"/>
<dbReference type="InterPro" id="IPR020829">
    <property type="entry name" value="GlycerAld_3-P_DH_cat"/>
</dbReference>
<evidence type="ECO:0000256" key="9">
    <source>
        <dbReference type="RuleBase" id="RU361160"/>
    </source>
</evidence>
<evidence type="ECO:0000256" key="1">
    <source>
        <dbReference type="ARBA" id="ARBA00007406"/>
    </source>
</evidence>
<evidence type="ECO:0000313" key="12">
    <source>
        <dbReference type="Proteomes" id="UP000251835"/>
    </source>
</evidence>
<dbReference type="InterPro" id="IPR006424">
    <property type="entry name" value="Glyceraldehyde-3-P_DH_1"/>
</dbReference>
<comment type="caution">
    <text evidence="11">The sequence shown here is derived from an EMBL/GenBank/DDBJ whole genome shotgun (WGS) entry which is preliminary data.</text>
</comment>
<feature type="site" description="Activates thiol group during catalysis" evidence="7">
    <location>
        <position position="183"/>
    </location>
</feature>
<comment type="subunit">
    <text evidence="2">Homotetramer.</text>
</comment>
<accession>A0A7L4UQL3</accession>
<dbReference type="FunFam" id="3.40.50.720:FF:000001">
    <property type="entry name" value="Glyceraldehyde-3-phosphate dehydrogenase"/>
    <property type="match status" value="1"/>
</dbReference>
<sequence length="335" mass="36484">MSKVKMAINGFGRIGRNVFKIAMERDDIEVIGINDLTDNKTLAHLLKYDSTQGKFNGTVEASDEGITVNGKFIKIDAQRSPKDIDWGGEPDVVIESTGVFRTRDGERGGYGDHLKNGAKKVILTVPAKDKIDNMIVIGVNDDKLTPEDECVSNASCTTNCLAPVAKVLNDKFGIETGFMTTVHSYTNDQSILDGPHKDLRRARSCAVSQIPTTTGAAIAVGKVLPELDGKMHGMAVRVPTPTGSMVDLVANLKKEVTVEEVNAAMKEAAEGEMKGILEYCEDPIVSVDIIHSSYSSIFDSLCTMVDGKTVKVISWYDNEWGYSTRVVDLAEKLFQ</sequence>
<dbReference type="CDD" id="cd18126">
    <property type="entry name" value="GAPDH_I_C"/>
    <property type="match status" value="1"/>
</dbReference>
<evidence type="ECO:0000256" key="3">
    <source>
        <dbReference type="ARBA" id="ARBA00023002"/>
    </source>
</evidence>